<dbReference type="InterPro" id="IPR001650">
    <property type="entry name" value="Helicase_C-like"/>
</dbReference>
<dbReference type="Pfam" id="PF00270">
    <property type="entry name" value="DEAD"/>
    <property type="match status" value="1"/>
</dbReference>
<dbReference type="OrthoDB" id="9810236at2"/>
<feature type="domain" description="Helicase ATP-binding" evidence="10">
    <location>
        <begin position="313"/>
        <end position="514"/>
    </location>
</feature>
<dbReference type="InterPro" id="IPR038257">
    <property type="entry name" value="CRISPR-assoc_Cas3_HD_sf"/>
</dbReference>
<reference evidence="13 14" key="1">
    <citation type="submission" date="2016-11" db="EMBL/GenBank/DDBJ databases">
        <authorList>
            <person name="Jaros S."/>
            <person name="Januszkiewicz K."/>
            <person name="Wedrychowicz H."/>
        </authorList>
    </citation>
    <scope>NUCLEOTIDE SEQUENCE [LARGE SCALE GENOMIC DNA]</scope>
    <source>
        <strain evidence="13 14">DSM 2631</strain>
    </source>
</reference>
<keyword evidence="3" id="KW-0540">Nuclease</keyword>
<dbReference type="GO" id="GO:0004386">
    <property type="term" value="F:helicase activity"/>
    <property type="evidence" value="ECO:0007669"/>
    <property type="project" value="UniProtKB-KW"/>
</dbReference>
<dbReference type="Gene3D" id="3.40.50.300">
    <property type="entry name" value="P-loop containing nucleotide triphosphate hydrolases"/>
    <property type="match status" value="2"/>
</dbReference>
<evidence type="ECO:0000256" key="6">
    <source>
        <dbReference type="ARBA" id="ARBA00022801"/>
    </source>
</evidence>
<dbReference type="STRING" id="1533.SAMN05443638_12140"/>
<name>A0A1M4XWK1_9CLOT</name>
<evidence type="ECO:0000259" key="10">
    <source>
        <dbReference type="PROSITE" id="PS51192"/>
    </source>
</evidence>
<dbReference type="PANTHER" id="PTHR24031">
    <property type="entry name" value="RNA HELICASE"/>
    <property type="match status" value="1"/>
</dbReference>
<dbReference type="EMBL" id="FQVM01000021">
    <property type="protein sequence ID" value="SHE97663.1"/>
    <property type="molecule type" value="Genomic_DNA"/>
</dbReference>
<dbReference type="InterPro" id="IPR014001">
    <property type="entry name" value="Helicase_ATP-bd"/>
</dbReference>
<protein>
    <submittedName>
        <fullName evidence="13">CRISPR-associated helicase, Cas3 family</fullName>
    </submittedName>
</protein>
<evidence type="ECO:0000259" key="12">
    <source>
        <dbReference type="PROSITE" id="PS51643"/>
    </source>
</evidence>
<evidence type="ECO:0000256" key="2">
    <source>
        <dbReference type="ARBA" id="ARBA00009046"/>
    </source>
</evidence>
<dbReference type="NCBIfam" id="TIGR01596">
    <property type="entry name" value="cas3_HD"/>
    <property type="match status" value="1"/>
</dbReference>
<evidence type="ECO:0000256" key="5">
    <source>
        <dbReference type="ARBA" id="ARBA00022741"/>
    </source>
</evidence>
<dbReference type="NCBIfam" id="TIGR01587">
    <property type="entry name" value="cas3_core"/>
    <property type="match status" value="1"/>
</dbReference>
<dbReference type="PROSITE" id="PS51643">
    <property type="entry name" value="HD_CAS3"/>
    <property type="match status" value="1"/>
</dbReference>
<dbReference type="GO" id="GO:0005524">
    <property type="term" value="F:ATP binding"/>
    <property type="evidence" value="ECO:0007669"/>
    <property type="project" value="UniProtKB-KW"/>
</dbReference>
<feature type="domain" description="HD Cas3-type" evidence="12">
    <location>
        <begin position="26"/>
        <end position="242"/>
    </location>
</feature>
<dbReference type="Proteomes" id="UP000184035">
    <property type="component" value="Unassembled WGS sequence"/>
</dbReference>
<keyword evidence="6" id="KW-0378">Hydrolase</keyword>
<sequence>MCFDDIEIFKLENYVDNLNSIYAHKKDNNLESLKIHLDLTLYYFKKIIKEKGLIKTFNNFENIFLNNYNSRDIEFFEELLINSIYLHDIGKINGSFQFNKMDNNKYKELSQYDSKHSSLSSIIYFDFYLNKLKEIKGQVSKPLLLFLIINSYIISKHHGKLGSLKDYLNNFENIIKEFQGKQETYKDFKENINFDLDSNVINRINKIWDQILINLDKDNLISIYVYIYSKLVSSLLTSADFYATSHFKNNKEVKEIGLIKDINIYYDEFKKSSIYNGIEKHKDYLKGNGKKVFDDKDINKLRSEMFIEAEENLIKNKNENLFYLEAPTGSGKTITSINLAFKQLELNKDLNKIFYIFPFNTLVEQTSETFKNLLNNNLIKDIAVINSITPIKVEDKEEDGKNVSCDKNKKIDYEKALLDRQFIHYPIVLTTHINFFNYLFGCSREESFPLTHLANSVVILDEIQSYRNSIWKEIITFLEEYSSLLNIKIIIMSATLPNLEKLGSEKNKPIYLIKNREKYYSNPLFKNRVNIDYSLLEEEYVLESLKKKVLDSWDDNKVVVEFIKKKSALNFYKDILNEVSKNKKKDILLITGDDSKADRKKIINKVKKQKSILLIATQVIEAGVDIDMDLGFKDISILDSEEQFLGRINRSCKKKNSKAYFFNLDAANNIYKNDYRNNKNLSLLNEDIKEILKNKDFSKFYSEVIFNLQKSKSEFNDNSFKEFKKEVGNLNFKEVNKHMELINKNQIEYDIFLNTKVELDNGEVLYGDQVWEEYKSLIKDNKMDYAEKRIKISKIMEKVDCFTYKINKFNQDYNDNIGQLFYIEDGEQYFNEGKFDRELFEKQDGFNIL</sequence>
<dbReference type="CDD" id="cd09641">
    <property type="entry name" value="Cas3''_I"/>
    <property type="match status" value="1"/>
</dbReference>
<dbReference type="RefSeq" id="WP_072896898.1">
    <property type="nucleotide sequence ID" value="NZ_FQVM01000021.1"/>
</dbReference>
<keyword evidence="4" id="KW-0479">Metal-binding</keyword>
<dbReference type="InterPro" id="IPR027417">
    <property type="entry name" value="P-loop_NTPase"/>
</dbReference>
<keyword evidence="5" id="KW-0547">Nucleotide-binding</keyword>
<dbReference type="InterPro" id="IPR011545">
    <property type="entry name" value="DEAD/DEAH_box_helicase_dom"/>
</dbReference>
<dbReference type="Gene3D" id="1.10.3210.30">
    <property type="match status" value="1"/>
</dbReference>
<keyword evidence="7" id="KW-0347">Helicase</keyword>
<comment type="similarity">
    <text evidence="1">In the N-terminal section; belongs to the CRISPR-associated nuclease Cas3-HD family.</text>
</comment>
<evidence type="ECO:0000256" key="3">
    <source>
        <dbReference type="ARBA" id="ARBA00022722"/>
    </source>
</evidence>
<dbReference type="PROSITE" id="PS51192">
    <property type="entry name" value="HELICASE_ATP_BIND_1"/>
    <property type="match status" value="1"/>
</dbReference>
<evidence type="ECO:0000313" key="13">
    <source>
        <dbReference type="EMBL" id="SHE97663.1"/>
    </source>
</evidence>
<gene>
    <name evidence="13" type="ORF">SAMN05443638_12140</name>
</gene>
<keyword evidence="9" id="KW-0051">Antiviral defense</keyword>
<dbReference type="InterPro" id="IPR006483">
    <property type="entry name" value="CRISPR-assoc_Cas3_HD"/>
</dbReference>
<evidence type="ECO:0000256" key="7">
    <source>
        <dbReference type="ARBA" id="ARBA00022806"/>
    </source>
</evidence>
<evidence type="ECO:0000256" key="1">
    <source>
        <dbReference type="ARBA" id="ARBA00006847"/>
    </source>
</evidence>
<dbReference type="PROSITE" id="PS51194">
    <property type="entry name" value="HELICASE_CTER"/>
    <property type="match status" value="1"/>
</dbReference>
<evidence type="ECO:0000256" key="4">
    <source>
        <dbReference type="ARBA" id="ARBA00022723"/>
    </source>
</evidence>
<dbReference type="InterPro" id="IPR006474">
    <property type="entry name" value="Helicase_Cas3_CRISPR-ass_core"/>
</dbReference>
<proteinExistence type="inferred from homology"/>
<comment type="similarity">
    <text evidence="2">In the central section; belongs to the CRISPR-associated helicase Cas3 family.</text>
</comment>
<keyword evidence="14" id="KW-1185">Reference proteome</keyword>
<dbReference type="Pfam" id="PF22590">
    <property type="entry name" value="Cas3-like_C_2"/>
    <property type="match status" value="1"/>
</dbReference>
<dbReference type="GO" id="GO:0046872">
    <property type="term" value="F:metal ion binding"/>
    <property type="evidence" value="ECO:0007669"/>
    <property type="project" value="UniProtKB-KW"/>
</dbReference>
<feature type="domain" description="Helicase C-terminal" evidence="11">
    <location>
        <begin position="544"/>
        <end position="692"/>
    </location>
</feature>
<evidence type="ECO:0000256" key="9">
    <source>
        <dbReference type="ARBA" id="ARBA00023118"/>
    </source>
</evidence>
<accession>A0A1M4XWK1</accession>
<dbReference type="GO" id="GO:0004518">
    <property type="term" value="F:nuclease activity"/>
    <property type="evidence" value="ECO:0007669"/>
    <property type="project" value="UniProtKB-KW"/>
</dbReference>
<dbReference type="GO" id="GO:0051607">
    <property type="term" value="P:defense response to virus"/>
    <property type="evidence" value="ECO:0007669"/>
    <property type="project" value="UniProtKB-KW"/>
</dbReference>
<dbReference type="GO" id="GO:0003676">
    <property type="term" value="F:nucleic acid binding"/>
    <property type="evidence" value="ECO:0007669"/>
    <property type="project" value="InterPro"/>
</dbReference>
<dbReference type="AlphaFoldDB" id="A0A1M4XWK1"/>
<evidence type="ECO:0000313" key="14">
    <source>
        <dbReference type="Proteomes" id="UP000184035"/>
    </source>
</evidence>
<dbReference type="SUPFAM" id="SSF52540">
    <property type="entry name" value="P-loop containing nucleoside triphosphate hydrolases"/>
    <property type="match status" value="1"/>
</dbReference>
<evidence type="ECO:0000256" key="8">
    <source>
        <dbReference type="ARBA" id="ARBA00022840"/>
    </source>
</evidence>
<organism evidence="13 14">
    <name type="scientific">Clostridium fallax</name>
    <dbReference type="NCBI Taxonomy" id="1533"/>
    <lineage>
        <taxon>Bacteria</taxon>
        <taxon>Bacillati</taxon>
        <taxon>Bacillota</taxon>
        <taxon>Clostridia</taxon>
        <taxon>Eubacteriales</taxon>
        <taxon>Clostridiaceae</taxon>
        <taxon>Clostridium</taxon>
    </lineage>
</organism>
<keyword evidence="8" id="KW-0067">ATP-binding</keyword>
<dbReference type="InterPro" id="IPR054712">
    <property type="entry name" value="Cas3-like_dom"/>
</dbReference>
<dbReference type="SMART" id="SM00490">
    <property type="entry name" value="HELICc"/>
    <property type="match status" value="1"/>
</dbReference>
<evidence type="ECO:0000259" key="11">
    <source>
        <dbReference type="PROSITE" id="PS51194"/>
    </source>
</evidence>
<dbReference type="SMART" id="SM00487">
    <property type="entry name" value="DEXDc"/>
    <property type="match status" value="1"/>
</dbReference>
<dbReference type="GO" id="GO:0016787">
    <property type="term" value="F:hydrolase activity"/>
    <property type="evidence" value="ECO:0007669"/>
    <property type="project" value="UniProtKB-KW"/>
</dbReference>